<evidence type="ECO:0000259" key="1">
    <source>
        <dbReference type="PROSITE" id="PS50181"/>
    </source>
</evidence>
<dbReference type="EMBL" id="BPVZ01000042">
    <property type="protein sequence ID" value="GKV15019.1"/>
    <property type="molecule type" value="Genomic_DNA"/>
</dbReference>
<dbReference type="Pfam" id="PF00646">
    <property type="entry name" value="F-box"/>
    <property type="match status" value="1"/>
</dbReference>
<dbReference type="SUPFAM" id="SSF81383">
    <property type="entry name" value="F-box domain"/>
    <property type="match status" value="1"/>
</dbReference>
<feature type="domain" description="F-box" evidence="1">
    <location>
        <begin position="25"/>
        <end position="74"/>
    </location>
</feature>
<dbReference type="InterPro" id="IPR036047">
    <property type="entry name" value="F-box-like_dom_sf"/>
</dbReference>
<evidence type="ECO:0000313" key="3">
    <source>
        <dbReference type="Proteomes" id="UP001054252"/>
    </source>
</evidence>
<organism evidence="2 3">
    <name type="scientific">Rubroshorea leprosula</name>
    <dbReference type="NCBI Taxonomy" id="152421"/>
    <lineage>
        <taxon>Eukaryota</taxon>
        <taxon>Viridiplantae</taxon>
        <taxon>Streptophyta</taxon>
        <taxon>Embryophyta</taxon>
        <taxon>Tracheophyta</taxon>
        <taxon>Spermatophyta</taxon>
        <taxon>Magnoliopsida</taxon>
        <taxon>eudicotyledons</taxon>
        <taxon>Gunneridae</taxon>
        <taxon>Pentapetalae</taxon>
        <taxon>rosids</taxon>
        <taxon>malvids</taxon>
        <taxon>Malvales</taxon>
        <taxon>Dipterocarpaceae</taxon>
        <taxon>Rubroshorea</taxon>
    </lineage>
</organism>
<dbReference type="AlphaFoldDB" id="A0AAV5JKE9"/>
<dbReference type="Gene3D" id="1.20.1280.50">
    <property type="match status" value="1"/>
</dbReference>
<comment type="caution">
    <text evidence="2">The sequence shown here is derived from an EMBL/GenBank/DDBJ whole genome shotgun (WGS) entry which is preliminary data.</text>
</comment>
<sequence length="116" mass="13543">MDAEERMEKKRINLSGDLSNRAMVQIDLHLFPREILLEILSRLPITSLIHFRTTSHAGYDLISDPRLPLMFRNGVSDSDPCRILFKYNTPVSRALQLYFVDREGCSRRVWKIDPPQ</sequence>
<name>A0AAV5JKE9_9ROSI</name>
<reference evidence="2 3" key="1">
    <citation type="journal article" date="2021" name="Commun. Biol.">
        <title>The genome of Shorea leprosula (Dipterocarpaceae) highlights the ecological relevance of drought in aseasonal tropical rainforests.</title>
        <authorList>
            <person name="Ng K.K.S."/>
            <person name="Kobayashi M.J."/>
            <person name="Fawcett J.A."/>
            <person name="Hatakeyama M."/>
            <person name="Paape T."/>
            <person name="Ng C.H."/>
            <person name="Ang C.C."/>
            <person name="Tnah L.H."/>
            <person name="Lee C.T."/>
            <person name="Nishiyama T."/>
            <person name="Sese J."/>
            <person name="O'Brien M.J."/>
            <person name="Copetti D."/>
            <person name="Mohd Noor M.I."/>
            <person name="Ong R.C."/>
            <person name="Putra M."/>
            <person name="Sireger I.Z."/>
            <person name="Indrioko S."/>
            <person name="Kosugi Y."/>
            <person name="Izuno A."/>
            <person name="Isagi Y."/>
            <person name="Lee S.L."/>
            <person name="Shimizu K.K."/>
        </authorList>
    </citation>
    <scope>NUCLEOTIDE SEQUENCE [LARGE SCALE GENOMIC DNA]</scope>
    <source>
        <strain evidence="2">214</strain>
    </source>
</reference>
<accession>A0AAV5JKE9</accession>
<protein>
    <recommendedName>
        <fullName evidence="1">F-box domain-containing protein</fullName>
    </recommendedName>
</protein>
<gene>
    <name evidence="2" type="ORF">SLEP1_g25820</name>
</gene>
<keyword evidence="3" id="KW-1185">Reference proteome</keyword>
<evidence type="ECO:0000313" key="2">
    <source>
        <dbReference type="EMBL" id="GKV15019.1"/>
    </source>
</evidence>
<proteinExistence type="predicted"/>
<dbReference type="InterPro" id="IPR001810">
    <property type="entry name" value="F-box_dom"/>
</dbReference>
<dbReference type="PROSITE" id="PS50181">
    <property type="entry name" value="FBOX"/>
    <property type="match status" value="1"/>
</dbReference>
<dbReference type="Proteomes" id="UP001054252">
    <property type="component" value="Unassembled WGS sequence"/>
</dbReference>